<dbReference type="GO" id="GO:0009986">
    <property type="term" value="C:cell surface"/>
    <property type="evidence" value="ECO:0007669"/>
    <property type="project" value="TreeGrafter"/>
</dbReference>
<evidence type="ECO:0000256" key="4">
    <source>
        <dbReference type="ARBA" id="ARBA00022801"/>
    </source>
</evidence>
<keyword evidence="3" id="KW-0812">Transmembrane</keyword>
<keyword evidence="10" id="KW-0961">Cell wall biogenesis/degradation</keyword>
<dbReference type="GO" id="GO:0005886">
    <property type="term" value="C:plasma membrane"/>
    <property type="evidence" value="ECO:0007669"/>
    <property type="project" value="UniProtKB-SubCell"/>
</dbReference>
<comment type="similarity">
    <text evidence="13">Belongs to the glycosyl hydrolase 5 (cellulase A) family.</text>
</comment>
<evidence type="ECO:0000256" key="3">
    <source>
        <dbReference type="ARBA" id="ARBA00022692"/>
    </source>
</evidence>
<evidence type="ECO:0000313" key="15">
    <source>
        <dbReference type="EMBL" id="RGL11197.1"/>
    </source>
</evidence>
<dbReference type="GO" id="GO:0005576">
    <property type="term" value="C:extracellular region"/>
    <property type="evidence" value="ECO:0007669"/>
    <property type="project" value="TreeGrafter"/>
</dbReference>
<organism evidence="15 16">
    <name type="scientific">Collinsella tanakaei</name>
    <dbReference type="NCBI Taxonomy" id="626935"/>
    <lineage>
        <taxon>Bacteria</taxon>
        <taxon>Bacillati</taxon>
        <taxon>Actinomycetota</taxon>
        <taxon>Coriobacteriia</taxon>
        <taxon>Coriobacteriales</taxon>
        <taxon>Coriobacteriaceae</taxon>
        <taxon>Collinsella</taxon>
    </lineage>
</organism>
<evidence type="ECO:0000256" key="8">
    <source>
        <dbReference type="ARBA" id="ARBA00023180"/>
    </source>
</evidence>
<evidence type="ECO:0000256" key="2">
    <source>
        <dbReference type="ARBA" id="ARBA00022475"/>
    </source>
</evidence>
<proteinExistence type="inferred from homology"/>
<evidence type="ECO:0000256" key="13">
    <source>
        <dbReference type="RuleBase" id="RU361153"/>
    </source>
</evidence>
<reference evidence="15 16" key="1">
    <citation type="submission" date="2018-08" db="EMBL/GenBank/DDBJ databases">
        <title>A genome reference for cultivated species of the human gut microbiota.</title>
        <authorList>
            <person name="Zou Y."/>
            <person name="Xue W."/>
            <person name="Luo G."/>
        </authorList>
    </citation>
    <scope>NUCLEOTIDE SEQUENCE [LARGE SCALE GENOMIC DNA]</scope>
    <source>
        <strain evidence="15 16">TF08-14</strain>
    </source>
</reference>
<dbReference type="GO" id="GO:0009251">
    <property type="term" value="P:glucan catabolic process"/>
    <property type="evidence" value="ECO:0007669"/>
    <property type="project" value="TreeGrafter"/>
</dbReference>
<dbReference type="AlphaFoldDB" id="A0A3E4QVT0"/>
<dbReference type="InterPro" id="IPR050386">
    <property type="entry name" value="Glycosyl_hydrolase_5"/>
</dbReference>
<keyword evidence="2" id="KW-1003">Cell membrane</keyword>
<name>A0A3E4QVT0_9ACTN</name>
<keyword evidence="4 13" id="KW-0378">Hydrolase</keyword>
<evidence type="ECO:0000256" key="12">
    <source>
        <dbReference type="ARBA" id="ARBA00041260"/>
    </source>
</evidence>
<evidence type="ECO:0000256" key="6">
    <source>
        <dbReference type="ARBA" id="ARBA00022989"/>
    </source>
</evidence>
<keyword evidence="7" id="KW-0472">Membrane</keyword>
<evidence type="ECO:0000256" key="1">
    <source>
        <dbReference type="ARBA" id="ARBA00004401"/>
    </source>
</evidence>
<evidence type="ECO:0000256" key="7">
    <source>
        <dbReference type="ARBA" id="ARBA00023136"/>
    </source>
</evidence>
<comment type="caution">
    <text evidence="15">The sequence shown here is derived from an EMBL/GenBank/DDBJ whole genome shotgun (WGS) entry which is preliminary data.</text>
</comment>
<dbReference type="InterPro" id="IPR017853">
    <property type="entry name" value="GH"/>
</dbReference>
<sequence length="354" mass="39883">MDDRIRGVNLSGWFIPEPWVTPSLFAATGASTDAELQENLGTVEYNERIRQHYETFITEEDFRRMSSIGLNAVRIPVPWHVFGLQNDAATYISAIDYIDRAMEWGSKYNVSVLLDLATVPGGQGDSNEPQTTSRYIADWHSSTNGRHVALEVLERLAARYAVADALYGIELLDSPVMSVRKNMFTMTDGIPGHYLRNFYRDAYDLLRKHMTNDKAVVFSASGYPGLWKHFMRSSQYKNVMMDVHLYHYHDENAQDITSPRGLSAAIARNKAQIREAVGTGFPVIIGEWSAAAVMSSASVTPEGRSAYERVFVANQLASFSQAEGWFFQTWKTEKRIAAWDARLALGTLERAMLD</sequence>
<evidence type="ECO:0000256" key="9">
    <source>
        <dbReference type="ARBA" id="ARBA00023295"/>
    </source>
</evidence>
<dbReference type="RefSeq" id="WP_117679207.1">
    <property type="nucleotide sequence ID" value="NZ_CAJJKC010000007.1"/>
</dbReference>
<feature type="domain" description="Glycoside hydrolase family 5" evidence="14">
    <location>
        <begin position="53"/>
        <end position="293"/>
    </location>
</feature>
<evidence type="ECO:0000259" key="14">
    <source>
        <dbReference type="Pfam" id="PF00150"/>
    </source>
</evidence>
<keyword evidence="6" id="KW-1133">Transmembrane helix</keyword>
<comment type="subcellular location">
    <subcellularLocation>
        <location evidence="1">Cell membrane</location>
        <topology evidence="1">Single-pass type II membrane protein</topology>
    </subcellularLocation>
</comment>
<evidence type="ECO:0000256" key="11">
    <source>
        <dbReference type="ARBA" id="ARBA00037126"/>
    </source>
</evidence>
<evidence type="ECO:0000256" key="10">
    <source>
        <dbReference type="ARBA" id="ARBA00023316"/>
    </source>
</evidence>
<dbReference type="GO" id="GO:0071555">
    <property type="term" value="P:cell wall organization"/>
    <property type="evidence" value="ECO:0007669"/>
    <property type="project" value="UniProtKB-KW"/>
</dbReference>
<dbReference type="Gene3D" id="3.20.20.80">
    <property type="entry name" value="Glycosidases"/>
    <property type="match status" value="1"/>
</dbReference>
<evidence type="ECO:0000256" key="5">
    <source>
        <dbReference type="ARBA" id="ARBA00022968"/>
    </source>
</evidence>
<dbReference type="Proteomes" id="UP000260943">
    <property type="component" value="Unassembled WGS sequence"/>
</dbReference>
<gene>
    <name evidence="15" type="ORF">DXC81_03535</name>
</gene>
<protein>
    <recommendedName>
        <fullName evidence="12">Exo-1,3-beta-glucanase D</fullName>
    </recommendedName>
</protein>
<dbReference type="SUPFAM" id="SSF51445">
    <property type="entry name" value="(Trans)glycosidases"/>
    <property type="match status" value="1"/>
</dbReference>
<dbReference type="PANTHER" id="PTHR31297">
    <property type="entry name" value="GLUCAN ENDO-1,6-BETA-GLUCOSIDASE B"/>
    <property type="match status" value="1"/>
</dbReference>
<dbReference type="GO" id="GO:0008422">
    <property type="term" value="F:beta-glucosidase activity"/>
    <property type="evidence" value="ECO:0007669"/>
    <property type="project" value="TreeGrafter"/>
</dbReference>
<keyword evidence="9 13" id="KW-0326">Glycosidase</keyword>
<keyword evidence="5" id="KW-0735">Signal-anchor</keyword>
<evidence type="ECO:0000313" key="16">
    <source>
        <dbReference type="Proteomes" id="UP000260943"/>
    </source>
</evidence>
<comment type="function">
    <text evidence="11">Glucosidase involved in the degradation of cellulosic biomass. Active on lichenan.</text>
</comment>
<dbReference type="PANTHER" id="PTHR31297:SF34">
    <property type="entry name" value="GLUCAN 1,3-BETA-GLUCOSIDASE 2"/>
    <property type="match status" value="1"/>
</dbReference>
<accession>A0A3E4QVT0</accession>
<keyword evidence="8" id="KW-0325">Glycoprotein</keyword>
<dbReference type="InterPro" id="IPR001547">
    <property type="entry name" value="Glyco_hydro_5"/>
</dbReference>
<dbReference type="EMBL" id="QSRJ01000003">
    <property type="protein sequence ID" value="RGL11197.1"/>
    <property type="molecule type" value="Genomic_DNA"/>
</dbReference>
<dbReference type="Pfam" id="PF00150">
    <property type="entry name" value="Cellulase"/>
    <property type="match status" value="1"/>
</dbReference>